<gene>
    <name evidence="5" type="ORF">HD556DRAFT_166155</name>
</gene>
<sequence>MFARIAALATFAIPLVSALTLNTPTGVSVGGLVNVTWEATTSDPSSFSLYMVNTIFHNTFAIGNNVQSSAGIITLTLPQVPVGDGYTLEATSNSNINTVYAQSGDFAVSAQSSATLPSTSTTSTSSSTGTGLSTAPTVAPTTTAPATTAQTSSSASASPSPINSSGATSLIKIGMGPAAVVLLSAAAGAAIMF</sequence>
<evidence type="ECO:0000256" key="1">
    <source>
        <dbReference type="ARBA" id="ARBA00022729"/>
    </source>
</evidence>
<feature type="chain" id="PRO_5040105702" description="Yeast cell wall synthesis Kre9/Knh1-like N-terminal domain-containing protein" evidence="3">
    <location>
        <begin position="19"/>
        <end position="193"/>
    </location>
</feature>
<dbReference type="AlphaFoldDB" id="A0A9P7DN94"/>
<reference evidence="5" key="1">
    <citation type="journal article" date="2020" name="New Phytol.">
        <title>Comparative genomics reveals dynamic genome evolution in host specialist ectomycorrhizal fungi.</title>
        <authorList>
            <person name="Lofgren L.A."/>
            <person name="Nguyen N.H."/>
            <person name="Vilgalys R."/>
            <person name="Ruytinx J."/>
            <person name="Liao H.L."/>
            <person name="Branco S."/>
            <person name="Kuo A."/>
            <person name="LaButti K."/>
            <person name="Lipzen A."/>
            <person name="Andreopoulos W."/>
            <person name="Pangilinan J."/>
            <person name="Riley R."/>
            <person name="Hundley H."/>
            <person name="Na H."/>
            <person name="Barry K."/>
            <person name="Grigoriev I.V."/>
            <person name="Stajich J.E."/>
            <person name="Kennedy P.G."/>
        </authorList>
    </citation>
    <scope>NUCLEOTIDE SEQUENCE</scope>
    <source>
        <strain evidence="5">S12</strain>
    </source>
</reference>
<dbReference type="RefSeq" id="XP_041163537.1">
    <property type="nucleotide sequence ID" value="XM_041309773.1"/>
</dbReference>
<dbReference type="Pfam" id="PF10342">
    <property type="entry name" value="Kre9_KNH"/>
    <property type="match status" value="1"/>
</dbReference>
<feature type="domain" description="Yeast cell wall synthesis Kre9/Knh1-like N-terminal" evidence="4">
    <location>
        <begin position="27"/>
        <end position="108"/>
    </location>
</feature>
<keyword evidence="1 3" id="KW-0732">Signal</keyword>
<name>A0A9P7DN94_9AGAM</name>
<dbReference type="Proteomes" id="UP000719766">
    <property type="component" value="Unassembled WGS sequence"/>
</dbReference>
<dbReference type="InterPro" id="IPR018466">
    <property type="entry name" value="Kre9/Knh1-like_N"/>
</dbReference>
<keyword evidence="6" id="KW-1185">Reference proteome</keyword>
<dbReference type="EMBL" id="JABBWE010000012">
    <property type="protein sequence ID" value="KAG1798996.1"/>
    <property type="molecule type" value="Genomic_DNA"/>
</dbReference>
<protein>
    <recommendedName>
        <fullName evidence="4">Yeast cell wall synthesis Kre9/Knh1-like N-terminal domain-containing protein</fullName>
    </recommendedName>
</protein>
<evidence type="ECO:0000256" key="2">
    <source>
        <dbReference type="SAM" id="MobiDB-lite"/>
    </source>
</evidence>
<dbReference type="OrthoDB" id="5420143at2759"/>
<evidence type="ECO:0000256" key="3">
    <source>
        <dbReference type="SAM" id="SignalP"/>
    </source>
</evidence>
<feature type="region of interest" description="Disordered" evidence="2">
    <location>
        <begin position="115"/>
        <end position="163"/>
    </location>
</feature>
<feature type="compositionally biased region" description="Low complexity" evidence="2">
    <location>
        <begin position="115"/>
        <end position="161"/>
    </location>
</feature>
<organism evidence="5 6">
    <name type="scientific">Suillus plorans</name>
    <dbReference type="NCBI Taxonomy" id="116603"/>
    <lineage>
        <taxon>Eukaryota</taxon>
        <taxon>Fungi</taxon>
        <taxon>Dikarya</taxon>
        <taxon>Basidiomycota</taxon>
        <taxon>Agaricomycotina</taxon>
        <taxon>Agaricomycetes</taxon>
        <taxon>Agaricomycetidae</taxon>
        <taxon>Boletales</taxon>
        <taxon>Suillineae</taxon>
        <taxon>Suillaceae</taxon>
        <taxon>Suillus</taxon>
    </lineage>
</organism>
<comment type="caution">
    <text evidence="5">The sequence shown here is derived from an EMBL/GenBank/DDBJ whole genome shotgun (WGS) entry which is preliminary data.</text>
</comment>
<evidence type="ECO:0000313" key="5">
    <source>
        <dbReference type="EMBL" id="KAG1798996.1"/>
    </source>
</evidence>
<evidence type="ECO:0000259" key="4">
    <source>
        <dbReference type="Pfam" id="PF10342"/>
    </source>
</evidence>
<feature type="signal peptide" evidence="3">
    <location>
        <begin position="1"/>
        <end position="18"/>
    </location>
</feature>
<evidence type="ECO:0000313" key="6">
    <source>
        <dbReference type="Proteomes" id="UP000719766"/>
    </source>
</evidence>
<dbReference type="GeneID" id="64603537"/>
<accession>A0A9P7DN94</accession>
<proteinExistence type="predicted"/>